<dbReference type="Proteomes" id="UP000193920">
    <property type="component" value="Unassembled WGS sequence"/>
</dbReference>
<feature type="transmembrane region" description="Helical" evidence="2">
    <location>
        <begin position="419"/>
        <end position="445"/>
    </location>
</feature>
<evidence type="ECO:0000256" key="1">
    <source>
        <dbReference type="SAM" id="MobiDB-lite"/>
    </source>
</evidence>
<evidence type="ECO:0000313" key="3">
    <source>
        <dbReference type="EMBL" id="ORY49253.1"/>
    </source>
</evidence>
<keyword evidence="2" id="KW-1133">Transmembrane helix</keyword>
<evidence type="ECO:0000256" key="2">
    <source>
        <dbReference type="SAM" id="Phobius"/>
    </source>
</evidence>
<reference evidence="3 4" key="1">
    <citation type="submission" date="2016-08" db="EMBL/GenBank/DDBJ databases">
        <title>A Parts List for Fungal Cellulosomes Revealed by Comparative Genomics.</title>
        <authorList>
            <consortium name="DOE Joint Genome Institute"/>
            <person name="Haitjema C.H."/>
            <person name="Gilmore S.P."/>
            <person name="Henske J.K."/>
            <person name="Solomon K.V."/>
            <person name="De Groot R."/>
            <person name="Kuo A."/>
            <person name="Mondo S.J."/>
            <person name="Salamov A.A."/>
            <person name="Labutti K."/>
            <person name="Zhao Z."/>
            <person name="Chiniquy J."/>
            <person name="Barry K."/>
            <person name="Brewer H.M."/>
            <person name="Purvine S.O."/>
            <person name="Wright A.T."/>
            <person name="Boxma B."/>
            <person name="Van Alen T."/>
            <person name="Hackstein J.H."/>
            <person name="Baker S.E."/>
            <person name="Grigoriev I.V."/>
            <person name="O'Malley M.A."/>
        </authorList>
    </citation>
    <scope>NUCLEOTIDE SEQUENCE [LARGE SCALE GENOMIC DNA]</scope>
    <source>
        <strain evidence="3 4">G1</strain>
    </source>
</reference>
<keyword evidence="4" id="KW-1185">Reference proteome</keyword>
<evidence type="ECO:0000313" key="4">
    <source>
        <dbReference type="Proteomes" id="UP000193920"/>
    </source>
</evidence>
<keyword evidence="2" id="KW-0812">Transmembrane</keyword>
<gene>
    <name evidence="3" type="ORF">LY90DRAFT_670927</name>
</gene>
<keyword evidence="2" id="KW-0472">Membrane</keyword>
<accession>A0A1Y2CQK0</accession>
<comment type="caution">
    <text evidence="3">The sequence shown here is derived from an EMBL/GenBank/DDBJ whole genome shotgun (WGS) entry which is preliminary data.</text>
</comment>
<proteinExistence type="predicted"/>
<sequence>MFNNDRSYDDHNTEDWRNDRNPLKYDTDYLRTKKEVLQNRKEKQPAYNNDDDDELDIKRFHYSQSSNFISNKGQMDASSIVIDDQKLMKDLFKREENKPKKCIETEEYCESSCKTYQGASLILDKSLAPMYNCSGRFFTNFDTKKRELPLQDCSVCSPKNTTCLNLCCHLVDTSVNDNIPRNITVSKVVNGTTTNTTTPNPNLNKVCYCPIDRYGPNCQYFYPVRCNLTLISPKSECYSSDGKKLTGLQYYNKANNCPLFNYTEVVTMQYHLLCYQELSKSFNVSLAANNYTFYNKYILNQLPLYISKTFIPISFTTRLWNFNHLGQENEVNVTLSNAQLVGNETIDIKLDLGKYYLPDNKMRSIYNGGRIAVESGFTYGHHLMNTDANIVVSYINIGNYFKNVDFFEKEVILKTIKQILSIVIPIVAGSLLLIALFFFVIYILYKKSRPTKIAC</sequence>
<protein>
    <submittedName>
        <fullName evidence="3">Uncharacterized protein</fullName>
    </submittedName>
</protein>
<dbReference type="EMBL" id="MCOG01000100">
    <property type="protein sequence ID" value="ORY49253.1"/>
    <property type="molecule type" value="Genomic_DNA"/>
</dbReference>
<dbReference type="OrthoDB" id="2150831at2759"/>
<organism evidence="3 4">
    <name type="scientific">Neocallimastix californiae</name>
    <dbReference type="NCBI Taxonomy" id="1754190"/>
    <lineage>
        <taxon>Eukaryota</taxon>
        <taxon>Fungi</taxon>
        <taxon>Fungi incertae sedis</taxon>
        <taxon>Chytridiomycota</taxon>
        <taxon>Chytridiomycota incertae sedis</taxon>
        <taxon>Neocallimastigomycetes</taxon>
        <taxon>Neocallimastigales</taxon>
        <taxon>Neocallimastigaceae</taxon>
        <taxon>Neocallimastix</taxon>
    </lineage>
</organism>
<feature type="region of interest" description="Disordered" evidence="1">
    <location>
        <begin position="1"/>
        <end position="22"/>
    </location>
</feature>
<name>A0A1Y2CQK0_9FUNG</name>
<dbReference type="AlphaFoldDB" id="A0A1Y2CQK0"/>